<reference evidence="2 3" key="1">
    <citation type="submission" date="2015-06" db="EMBL/GenBank/DDBJ databases">
        <title>Draft Whole-Genome Sequence of the Entomopathogenic Bacterium Xenorhabdus khoisanae.</title>
        <authorList>
            <person name="Naidoo S."/>
            <person name="Featherston J."/>
            <person name="Gray V.M."/>
        </authorList>
    </citation>
    <scope>NUCLEOTIDE SEQUENCE [LARGE SCALE GENOMIC DNA]</scope>
    <source>
        <strain evidence="2 3">MCB</strain>
    </source>
</reference>
<evidence type="ECO:0000256" key="1">
    <source>
        <dbReference type="SAM" id="SignalP"/>
    </source>
</evidence>
<feature type="chain" id="PRO_5005260831" evidence="1">
    <location>
        <begin position="23"/>
        <end position="60"/>
    </location>
</feature>
<evidence type="ECO:0000313" key="3">
    <source>
        <dbReference type="Proteomes" id="UP000036277"/>
    </source>
</evidence>
<keyword evidence="1" id="KW-0732">Signal</keyword>
<gene>
    <name evidence="2" type="ORF">AB204_18835</name>
</gene>
<sequence>MNRKLAACILSLIIGVTATANANAFVCNFLAGYAKTACITLCNKIPDSGFWGNLAKGACL</sequence>
<name>A0A0J5FNC7_9GAMM</name>
<accession>A0A0J5FNC7</accession>
<organism evidence="2 3">
    <name type="scientific">Xenorhabdus khoisanae</name>
    <dbReference type="NCBI Taxonomy" id="880157"/>
    <lineage>
        <taxon>Bacteria</taxon>
        <taxon>Pseudomonadati</taxon>
        <taxon>Pseudomonadota</taxon>
        <taxon>Gammaproteobacteria</taxon>
        <taxon>Enterobacterales</taxon>
        <taxon>Morganellaceae</taxon>
        <taxon>Xenorhabdus</taxon>
    </lineage>
</organism>
<comment type="caution">
    <text evidence="2">The sequence shown here is derived from an EMBL/GenBank/DDBJ whole genome shotgun (WGS) entry which is preliminary data.</text>
</comment>
<proteinExistence type="predicted"/>
<dbReference type="AlphaFoldDB" id="A0A0J5FNC7"/>
<dbReference type="RefSeq" id="WP_047964910.1">
    <property type="nucleotide sequence ID" value="NZ_CAWMBG010000165.1"/>
</dbReference>
<dbReference type="EMBL" id="LFCV01000165">
    <property type="protein sequence ID" value="KMJ43594.1"/>
    <property type="molecule type" value="Genomic_DNA"/>
</dbReference>
<feature type="signal peptide" evidence="1">
    <location>
        <begin position="1"/>
        <end position="22"/>
    </location>
</feature>
<protein>
    <submittedName>
        <fullName evidence="2">Uncharacterized protein</fullName>
    </submittedName>
</protein>
<dbReference type="PATRIC" id="fig|880157.4.peg.4052"/>
<dbReference type="OrthoDB" id="6447792at2"/>
<evidence type="ECO:0000313" key="2">
    <source>
        <dbReference type="EMBL" id="KMJ43594.1"/>
    </source>
</evidence>
<dbReference type="Proteomes" id="UP000036277">
    <property type="component" value="Unassembled WGS sequence"/>
</dbReference>
<keyword evidence="3" id="KW-1185">Reference proteome</keyword>